<gene>
    <name evidence="1" type="ORF">PGIGA_G00027900</name>
</gene>
<evidence type="ECO:0000313" key="2">
    <source>
        <dbReference type="Proteomes" id="UP000829447"/>
    </source>
</evidence>
<organism evidence="1 2">
    <name type="scientific">Pangasianodon gigas</name>
    <name type="common">Mekong giant catfish</name>
    <name type="synonym">Pangasius gigas</name>
    <dbReference type="NCBI Taxonomy" id="30993"/>
    <lineage>
        <taxon>Eukaryota</taxon>
        <taxon>Metazoa</taxon>
        <taxon>Chordata</taxon>
        <taxon>Craniata</taxon>
        <taxon>Vertebrata</taxon>
        <taxon>Euteleostomi</taxon>
        <taxon>Actinopterygii</taxon>
        <taxon>Neopterygii</taxon>
        <taxon>Teleostei</taxon>
        <taxon>Ostariophysi</taxon>
        <taxon>Siluriformes</taxon>
        <taxon>Pangasiidae</taxon>
        <taxon>Pangasianodon</taxon>
    </lineage>
</organism>
<proteinExistence type="predicted"/>
<keyword evidence="2" id="KW-1185">Reference proteome</keyword>
<protein>
    <submittedName>
        <fullName evidence="1">Uncharacterized protein</fullName>
    </submittedName>
</protein>
<name>A0ACC5WXF2_PANGG</name>
<dbReference type="EMBL" id="CM040464">
    <property type="protein sequence ID" value="MCI4383566.1"/>
    <property type="molecule type" value="Genomic_DNA"/>
</dbReference>
<dbReference type="Proteomes" id="UP000829447">
    <property type="component" value="Linkage Group LG11"/>
</dbReference>
<reference evidence="1 2" key="1">
    <citation type="journal article" date="2022" name="bioRxiv">
        <title>An ancient truncated duplication of the anti-Mullerian hormone receptor type 2 gene is a potential conserved master sex determinant in the Pangasiidae catfish family.</title>
        <authorList>
            <person name="Wen M."/>
            <person name="Pan Q."/>
            <person name="Jouanno E."/>
            <person name="Montfort J."/>
            <person name="Zahm M."/>
            <person name="Cabau C."/>
            <person name="Klopp C."/>
            <person name="Iampietro C."/>
            <person name="Roques C."/>
            <person name="Bouchez O."/>
            <person name="Castinel A."/>
            <person name="Donnadieu C."/>
            <person name="Parrinello H."/>
            <person name="Poncet C."/>
            <person name="Belmonte E."/>
            <person name="Gautier V."/>
            <person name="Avarre J.-C."/>
            <person name="Dugue R."/>
            <person name="Gustiano R."/>
            <person name="Ha T.T.T."/>
            <person name="Campet M."/>
            <person name="Sriphairoj K."/>
            <person name="Ribolli J."/>
            <person name="de Almeida F.L."/>
            <person name="Desvignes T."/>
            <person name="Postlethwait J.H."/>
            <person name="Bucao C.F."/>
            <person name="Robinson-Rechavi M."/>
            <person name="Bobe J."/>
            <person name="Herpin A."/>
            <person name="Guiguen Y."/>
        </authorList>
    </citation>
    <scope>NUCLEOTIDE SEQUENCE [LARGE SCALE GENOMIC DNA]</scope>
    <source>
        <strain evidence="1">YG-Dec2019</strain>
    </source>
</reference>
<sequence length="452" mass="50125">MRELLILAVLCQGLFATSSPVCRIYADKAAADEAVYLINKLHHHGYKFKLDSFTLDKSLPGQPLCLTQLTLTLSETNCHIVNPKPFDECEVRKEADTPVTAKCNVSLCDGGEKPGIARLVCDTEPASSEELVRSCPDCPTLLPLHDPEGLESVKAAIEKFNKDSTQTSYFKLLEVGRLRTQYNMAFGMSHFAEFAIVETECPVSVKNEEKPACKPKCSNETHHGFCKSTQLGNGDLTVDCEIYDIQNTTQHPHPPFHRGKHCRHHERHRHRPGHHEQGEHESRPGHHERGKHESKPGHHERGEHESKPGHHERGEHETRPGRPTRPGQPDLPEHAPIGPGGHPFCFTRTLRGPFHRGPPHHGGPPPHGGPPHHGGPPPHGGPPHHGDDDHKKPHPKLTQPPQQGVPAGQLIPPGSEERLDFSFPHCHGAVKIPPSIHPICPFPPSFHRRGHH</sequence>
<comment type="caution">
    <text evidence="1">The sequence shown here is derived from an EMBL/GenBank/DDBJ whole genome shotgun (WGS) entry which is preliminary data.</text>
</comment>
<evidence type="ECO:0000313" key="1">
    <source>
        <dbReference type="EMBL" id="MCI4383566.1"/>
    </source>
</evidence>
<accession>A0ACC5WXF2</accession>